<evidence type="ECO:0000313" key="1">
    <source>
        <dbReference type="EMBL" id="GFT07716.1"/>
    </source>
</evidence>
<protein>
    <submittedName>
        <fullName evidence="1">Uncharacterized protein</fullName>
    </submittedName>
</protein>
<dbReference type="EMBL" id="BMAW01056771">
    <property type="protein sequence ID" value="GFT07716.1"/>
    <property type="molecule type" value="Genomic_DNA"/>
</dbReference>
<dbReference type="OrthoDB" id="6421908at2759"/>
<dbReference type="Proteomes" id="UP000887013">
    <property type="component" value="Unassembled WGS sequence"/>
</dbReference>
<dbReference type="AlphaFoldDB" id="A0A8X6NDK9"/>
<sequence>MLLLIEKDSAVDGSVEETKVQAEKHFLDLSYYLAIRALNLCSIPQDVQAQVSKIWCSEYESLENSINCLRSLFKQEFKELYCYDLSKVWEWKESRIKFILSRCLAICDEPSYDSFVFACAFIFHMVLYWFNERNCYQIIHECQFCLYSLYKRKLMEIFHTLDDYEKFKSFCEDVDESLSSKIDDGKLNTALDSLPDSGQTFFEMIERCVIATDEDFSPTLSDLEFWGREKETRNLNKIEGHFRNAKRNICDVKHSSEQSVSGTSLDKVTGNQMDINDRMEFLSDICEFCGGRCGM</sequence>
<reference evidence="1" key="1">
    <citation type="submission" date="2020-08" db="EMBL/GenBank/DDBJ databases">
        <title>Multicomponent nature underlies the extraordinary mechanical properties of spider dragline silk.</title>
        <authorList>
            <person name="Kono N."/>
            <person name="Nakamura H."/>
            <person name="Mori M."/>
            <person name="Yoshida Y."/>
            <person name="Ohtoshi R."/>
            <person name="Malay A.D."/>
            <person name="Moran D.A.P."/>
            <person name="Tomita M."/>
            <person name="Numata K."/>
            <person name="Arakawa K."/>
        </authorList>
    </citation>
    <scope>NUCLEOTIDE SEQUENCE</scope>
</reference>
<proteinExistence type="predicted"/>
<evidence type="ECO:0000313" key="2">
    <source>
        <dbReference type="Proteomes" id="UP000887013"/>
    </source>
</evidence>
<name>A0A8X6NDK9_NEPPI</name>
<keyword evidence="2" id="KW-1185">Reference proteome</keyword>
<gene>
    <name evidence="1" type="ORF">NPIL_237291</name>
</gene>
<organism evidence="1 2">
    <name type="scientific">Nephila pilipes</name>
    <name type="common">Giant wood spider</name>
    <name type="synonym">Nephila maculata</name>
    <dbReference type="NCBI Taxonomy" id="299642"/>
    <lineage>
        <taxon>Eukaryota</taxon>
        <taxon>Metazoa</taxon>
        <taxon>Ecdysozoa</taxon>
        <taxon>Arthropoda</taxon>
        <taxon>Chelicerata</taxon>
        <taxon>Arachnida</taxon>
        <taxon>Araneae</taxon>
        <taxon>Araneomorphae</taxon>
        <taxon>Entelegynae</taxon>
        <taxon>Araneoidea</taxon>
        <taxon>Nephilidae</taxon>
        <taxon>Nephila</taxon>
    </lineage>
</organism>
<accession>A0A8X6NDK9</accession>
<comment type="caution">
    <text evidence="1">The sequence shown here is derived from an EMBL/GenBank/DDBJ whole genome shotgun (WGS) entry which is preliminary data.</text>
</comment>